<gene>
    <name evidence="5" type="ORF">OD355_03450</name>
</gene>
<dbReference type="AlphaFoldDB" id="A0AAE3LJB8"/>
<dbReference type="SUPFAM" id="SSF52540">
    <property type="entry name" value="P-loop containing nucleoside triphosphate hydrolases"/>
    <property type="match status" value="1"/>
</dbReference>
<dbReference type="InterPro" id="IPR022300">
    <property type="entry name" value="PPK2-rel_1"/>
</dbReference>
<evidence type="ECO:0000256" key="1">
    <source>
        <dbReference type="ARBA" id="ARBA00009924"/>
    </source>
</evidence>
<dbReference type="Proteomes" id="UP001209317">
    <property type="component" value="Unassembled WGS sequence"/>
</dbReference>
<dbReference type="RefSeq" id="WP_263037055.1">
    <property type="nucleotide sequence ID" value="NZ_JAOTPL010000003.1"/>
</dbReference>
<dbReference type="PANTHER" id="PTHR34383">
    <property type="entry name" value="POLYPHOSPHATE:AMP PHOSPHOTRANSFERASE-RELATED"/>
    <property type="match status" value="1"/>
</dbReference>
<evidence type="ECO:0000313" key="6">
    <source>
        <dbReference type="Proteomes" id="UP001209317"/>
    </source>
</evidence>
<evidence type="ECO:0000259" key="4">
    <source>
        <dbReference type="Pfam" id="PF03976"/>
    </source>
</evidence>
<comment type="caution">
    <text evidence="5">The sequence shown here is derived from an EMBL/GenBank/DDBJ whole genome shotgun (WGS) entry which is preliminary data.</text>
</comment>
<accession>A0AAE3LJB8</accession>
<protein>
    <submittedName>
        <fullName evidence="5">Polyphosphate kinase</fullName>
    </submittedName>
</protein>
<evidence type="ECO:0000313" key="5">
    <source>
        <dbReference type="EMBL" id="MCU7693567.1"/>
    </source>
</evidence>
<dbReference type="InterPro" id="IPR016898">
    <property type="entry name" value="Polyphosphate_phosphotransfera"/>
</dbReference>
<proteinExistence type="inferred from homology"/>
<sequence length="250" mass="29339">MAKTDLHKISTLPPKGAEKEAYKTKTKEILCQLDDYQNLLYAEGRHSVLIVLQGMDASGKDGLIRDVFTYMNPQGISVQSFKVPTEEELGHDFLWRIHKHAPAKGMIQVFNRSHYEDVLVVRVHGQVSDELAQGRMKAINNFERMLTEHNNTHILKFYLHVSAEEQEGRLKERMVNEQKMWKYNANDFNEAKLRNEYIKYYNEVFNTCNEVPWNIVPADKNWYKEYVVAETLLNLFKSLNMKYPVLKDHK</sequence>
<reference evidence="5" key="1">
    <citation type="submission" date="2022-10" db="EMBL/GenBank/DDBJ databases">
        <authorList>
            <person name="Kim H.S."/>
            <person name="Kim J.-S."/>
            <person name="Suh M.K."/>
            <person name="Eom M.K."/>
            <person name="Lee J.-S."/>
        </authorList>
    </citation>
    <scope>NUCLEOTIDE SEQUENCE</scope>
    <source>
        <strain evidence="5">LIP-5</strain>
    </source>
</reference>
<dbReference type="InterPro" id="IPR027417">
    <property type="entry name" value="P-loop_NTPase"/>
</dbReference>
<evidence type="ECO:0000256" key="2">
    <source>
        <dbReference type="ARBA" id="ARBA00022679"/>
    </source>
</evidence>
<organism evidence="5 6">
    <name type="scientific">Haoranjiania flava</name>
    <dbReference type="NCBI Taxonomy" id="1856322"/>
    <lineage>
        <taxon>Bacteria</taxon>
        <taxon>Pseudomonadati</taxon>
        <taxon>Bacteroidota</taxon>
        <taxon>Chitinophagia</taxon>
        <taxon>Chitinophagales</taxon>
        <taxon>Chitinophagaceae</taxon>
        <taxon>Haoranjiania</taxon>
    </lineage>
</organism>
<dbReference type="PANTHER" id="PTHR34383:SF3">
    <property type="entry name" value="POLYPHOSPHATE:AMP PHOSPHOTRANSFERASE"/>
    <property type="match status" value="1"/>
</dbReference>
<dbReference type="PIRSF" id="PIRSF028756">
    <property type="entry name" value="PPK2_prd"/>
    <property type="match status" value="1"/>
</dbReference>
<feature type="domain" description="Polyphosphate kinase-2-related" evidence="4">
    <location>
        <begin position="18"/>
        <end position="238"/>
    </location>
</feature>
<dbReference type="Gene3D" id="3.40.50.300">
    <property type="entry name" value="P-loop containing nucleotide triphosphate hydrolases"/>
    <property type="match status" value="1"/>
</dbReference>
<evidence type="ECO:0000256" key="3">
    <source>
        <dbReference type="ARBA" id="ARBA00022777"/>
    </source>
</evidence>
<dbReference type="InterPro" id="IPR022488">
    <property type="entry name" value="PPK2-related"/>
</dbReference>
<comment type="similarity">
    <text evidence="1">Belongs to the polyphosphate kinase 2 (PPK2) family. Class I subfamily.</text>
</comment>
<keyword evidence="6" id="KW-1185">Reference proteome</keyword>
<keyword evidence="2" id="KW-0808">Transferase</keyword>
<keyword evidence="3 5" id="KW-0418">Kinase</keyword>
<dbReference type="EMBL" id="JAOTPL010000003">
    <property type="protein sequence ID" value="MCU7693567.1"/>
    <property type="molecule type" value="Genomic_DNA"/>
</dbReference>
<dbReference type="GO" id="GO:0006797">
    <property type="term" value="P:polyphosphate metabolic process"/>
    <property type="evidence" value="ECO:0007669"/>
    <property type="project" value="InterPro"/>
</dbReference>
<dbReference type="Pfam" id="PF03976">
    <property type="entry name" value="PPK2"/>
    <property type="match status" value="1"/>
</dbReference>
<name>A0AAE3LJB8_9BACT</name>
<dbReference type="NCBIfam" id="TIGR03709">
    <property type="entry name" value="PPK2_rel_1"/>
    <property type="match status" value="1"/>
</dbReference>
<dbReference type="GO" id="GO:0008976">
    <property type="term" value="F:polyphosphate kinase activity"/>
    <property type="evidence" value="ECO:0007669"/>
    <property type="project" value="InterPro"/>
</dbReference>